<comment type="caution">
    <text evidence="1">The sequence shown here is derived from an EMBL/GenBank/DDBJ whole genome shotgun (WGS) entry which is preliminary data.</text>
</comment>
<sequence>MADDRPGQISTVMVVLLAKWSTLESLRRWQRCSPTTDSNDEEWRRRITTTTRLLQMTSQIPTVRRCGSLAIHLWAPGAWRSSGSVSFKRSAAFKRIFSGTLLHRSSSSLFFSGDGRGGCGYFNFLEFPIWEFSI</sequence>
<proteinExistence type="predicted"/>
<evidence type="ECO:0000313" key="2">
    <source>
        <dbReference type="Proteomes" id="UP001187192"/>
    </source>
</evidence>
<reference evidence="1" key="1">
    <citation type="submission" date="2023-07" db="EMBL/GenBank/DDBJ databases">
        <title>draft genome sequence of fig (Ficus carica).</title>
        <authorList>
            <person name="Takahashi T."/>
            <person name="Nishimura K."/>
        </authorList>
    </citation>
    <scope>NUCLEOTIDE SEQUENCE</scope>
</reference>
<dbReference type="Proteomes" id="UP001187192">
    <property type="component" value="Unassembled WGS sequence"/>
</dbReference>
<name>A0AA88DYG4_FICCA</name>
<evidence type="ECO:0000313" key="1">
    <source>
        <dbReference type="EMBL" id="GMN64149.1"/>
    </source>
</evidence>
<dbReference type="AlphaFoldDB" id="A0AA88DYG4"/>
<accession>A0AA88DYG4</accession>
<dbReference type="EMBL" id="BTGU01000169">
    <property type="protein sequence ID" value="GMN64149.1"/>
    <property type="molecule type" value="Genomic_DNA"/>
</dbReference>
<gene>
    <name evidence="1" type="ORF">TIFTF001_033225</name>
</gene>
<organism evidence="1 2">
    <name type="scientific">Ficus carica</name>
    <name type="common">Common fig</name>
    <dbReference type="NCBI Taxonomy" id="3494"/>
    <lineage>
        <taxon>Eukaryota</taxon>
        <taxon>Viridiplantae</taxon>
        <taxon>Streptophyta</taxon>
        <taxon>Embryophyta</taxon>
        <taxon>Tracheophyta</taxon>
        <taxon>Spermatophyta</taxon>
        <taxon>Magnoliopsida</taxon>
        <taxon>eudicotyledons</taxon>
        <taxon>Gunneridae</taxon>
        <taxon>Pentapetalae</taxon>
        <taxon>rosids</taxon>
        <taxon>fabids</taxon>
        <taxon>Rosales</taxon>
        <taxon>Moraceae</taxon>
        <taxon>Ficeae</taxon>
        <taxon>Ficus</taxon>
    </lineage>
</organism>
<keyword evidence="2" id="KW-1185">Reference proteome</keyword>
<protein>
    <submittedName>
        <fullName evidence="1">Uncharacterized protein</fullName>
    </submittedName>
</protein>